<name>A0ABD2IU05_HETSC</name>
<evidence type="ECO:0000256" key="1">
    <source>
        <dbReference type="SAM" id="SignalP"/>
    </source>
</evidence>
<feature type="chain" id="PRO_5044821863" evidence="1">
    <location>
        <begin position="32"/>
        <end position="224"/>
    </location>
</feature>
<feature type="signal peptide" evidence="1">
    <location>
        <begin position="1"/>
        <end position="31"/>
    </location>
</feature>
<gene>
    <name evidence="2" type="ORF">niasHS_013955</name>
</gene>
<keyword evidence="3" id="KW-1185">Reference proteome</keyword>
<organism evidence="2 3">
    <name type="scientific">Heterodera schachtii</name>
    <name type="common">Sugarbeet cyst nematode worm</name>
    <name type="synonym">Tylenchus schachtii</name>
    <dbReference type="NCBI Taxonomy" id="97005"/>
    <lineage>
        <taxon>Eukaryota</taxon>
        <taxon>Metazoa</taxon>
        <taxon>Ecdysozoa</taxon>
        <taxon>Nematoda</taxon>
        <taxon>Chromadorea</taxon>
        <taxon>Rhabditida</taxon>
        <taxon>Tylenchina</taxon>
        <taxon>Tylenchomorpha</taxon>
        <taxon>Tylenchoidea</taxon>
        <taxon>Heteroderidae</taxon>
        <taxon>Heteroderinae</taxon>
        <taxon>Heterodera</taxon>
    </lineage>
</organism>
<protein>
    <submittedName>
        <fullName evidence="2">Uncharacterized protein</fullName>
    </submittedName>
</protein>
<evidence type="ECO:0000313" key="2">
    <source>
        <dbReference type="EMBL" id="KAL3079673.1"/>
    </source>
</evidence>
<dbReference type="Proteomes" id="UP001620645">
    <property type="component" value="Unassembled WGS sequence"/>
</dbReference>
<proteinExistence type="predicted"/>
<comment type="caution">
    <text evidence="2">The sequence shown here is derived from an EMBL/GenBank/DDBJ whole genome shotgun (WGS) entry which is preliminary data.</text>
</comment>
<reference evidence="2 3" key="1">
    <citation type="submission" date="2024-10" db="EMBL/GenBank/DDBJ databases">
        <authorList>
            <person name="Kim D."/>
        </authorList>
    </citation>
    <scope>NUCLEOTIDE SEQUENCE [LARGE SCALE GENOMIC DNA]</scope>
    <source>
        <strain evidence="2">Taebaek</strain>
    </source>
</reference>
<dbReference type="EMBL" id="JBICCN010000300">
    <property type="protein sequence ID" value="KAL3079673.1"/>
    <property type="molecule type" value="Genomic_DNA"/>
</dbReference>
<accession>A0ABD2IU05</accession>
<sequence length="224" mass="26142">MFIHHRCQMLMMPIVMPLLIILGIFVHLSEPLVPFWKNYECYHGYRIRDNRTEMPMELGLLLKKMGIELGSNKTKECDENVSCMNYRCQDGNSDDQIVINGCGVAKKEQKCHKSFHKFCERALIGSKVSRMVKDDCTTCYNQHCNVNTELITQPKPGNEKCSDNTFCCYHSFRYDKARPPPNTLNELMFEWQIEDFEVDIKPRKCYHGEVGCQTYRCKDGESKL</sequence>
<keyword evidence="1" id="KW-0732">Signal</keyword>
<dbReference type="AlphaFoldDB" id="A0ABD2IU05"/>
<evidence type="ECO:0000313" key="3">
    <source>
        <dbReference type="Proteomes" id="UP001620645"/>
    </source>
</evidence>